<dbReference type="SUPFAM" id="SSF52540">
    <property type="entry name" value="P-loop containing nucleoside triphosphate hydrolases"/>
    <property type="match status" value="1"/>
</dbReference>
<dbReference type="PROSITE" id="PS00211">
    <property type="entry name" value="ABC_TRANSPORTER_1"/>
    <property type="match status" value="1"/>
</dbReference>
<dbReference type="InterPro" id="IPR003593">
    <property type="entry name" value="AAA+_ATPase"/>
</dbReference>
<feature type="domain" description="ABC transporter" evidence="9">
    <location>
        <begin position="6"/>
        <end position="237"/>
    </location>
</feature>
<organism evidence="10 11">
    <name type="scientific">Candidatus Doudnabacteria bacterium CG10_big_fil_rev_8_21_14_0_10_42_18</name>
    <dbReference type="NCBI Taxonomy" id="1974552"/>
    <lineage>
        <taxon>Bacteria</taxon>
        <taxon>Candidatus Doudnaibacteriota</taxon>
    </lineage>
</organism>
<comment type="similarity">
    <text evidence="2">Belongs to the ABC transporter superfamily.</text>
</comment>
<evidence type="ECO:0000256" key="7">
    <source>
        <dbReference type="ARBA" id="ARBA00022967"/>
    </source>
</evidence>
<gene>
    <name evidence="10" type="ORF">COT92_02095</name>
</gene>
<dbReference type="InterPro" id="IPR027417">
    <property type="entry name" value="P-loop_NTPase"/>
</dbReference>
<evidence type="ECO:0000256" key="6">
    <source>
        <dbReference type="ARBA" id="ARBA00022840"/>
    </source>
</evidence>
<evidence type="ECO:0000256" key="2">
    <source>
        <dbReference type="ARBA" id="ARBA00005417"/>
    </source>
</evidence>
<dbReference type="Proteomes" id="UP000230922">
    <property type="component" value="Unassembled WGS sequence"/>
</dbReference>
<keyword evidence="4" id="KW-1003">Cell membrane</keyword>
<reference evidence="11" key="1">
    <citation type="submission" date="2017-09" db="EMBL/GenBank/DDBJ databases">
        <title>Depth-based differentiation of microbial function through sediment-hosted aquifers and enrichment of novel symbionts in the deep terrestrial subsurface.</title>
        <authorList>
            <person name="Probst A.J."/>
            <person name="Ladd B."/>
            <person name="Jarett J.K."/>
            <person name="Geller-Mcgrath D.E."/>
            <person name="Sieber C.M.K."/>
            <person name="Emerson J.B."/>
            <person name="Anantharaman K."/>
            <person name="Thomas B.C."/>
            <person name="Malmstrom R."/>
            <person name="Stieglmeier M."/>
            <person name="Klingl A."/>
            <person name="Woyke T."/>
            <person name="Ryan C.M."/>
            <person name="Banfield J.F."/>
        </authorList>
    </citation>
    <scope>NUCLEOTIDE SEQUENCE [LARGE SCALE GENOMIC DNA]</scope>
</reference>
<protein>
    <recommendedName>
        <fullName evidence="9">ABC transporter domain-containing protein</fullName>
    </recommendedName>
</protein>
<dbReference type="SMART" id="SM00382">
    <property type="entry name" value="AAA"/>
    <property type="match status" value="1"/>
</dbReference>
<dbReference type="PANTHER" id="PTHR42711:SF5">
    <property type="entry name" value="ABC TRANSPORTER ATP-BINDING PROTEIN NATA"/>
    <property type="match status" value="1"/>
</dbReference>
<dbReference type="GO" id="GO:0005524">
    <property type="term" value="F:ATP binding"/>
    <property type="evidence" value="ECO:0007669"/>
    <property type="project" value="UniProtKB-KW"/>
</dbReference>
<dbReference type="InterPro" id="IPR050763">
    <property type="entry name" value="ABC_transporter_ATP-binding"/>
</dbReference>
<dbReference type="InterPro" id="IPR003439">
    <property type="entry name" value="ABC_transporter-like_ATP-bd"/>
</dbReference>
<dbReference type="Pfam" id="PF00005">
    <property type="entry name" value="ABC_tran"/>
    <property type="match status" value="1"/>
</dbReference>
<keyword evidence="5" id="KW-0547">Nucleotide-binding</keyword>
<keyword evidence="6" id="KW-0067">ATP-binding</keyword>
<dbReference type="FunFam" id="3.40.50.300:FF:000589">
    <property type="entry name" value="ABC transporter, ATP-binding subunit"/>
    <property type="match status" value="1"/>
</dbReference>
<name>A0A2H0VB12_9BACT</name>
<accession>A0A2H0VB12</accession>
<evidence type="ECO:0000256" key="1">
    <source>
        <dbReference type="ARBA" id="ARBA00004236"/>
    </source>
</evidence>
<dbReference type="PROSITE" id="PS50893">
    <property type="entry name" value="ABC_TRANSPORTER_2"/>
    <property type="match status" value="1"/>
</dbReference>
<dbReference type="PANTHER" id="PTHR42711">
    <property type="entry name" value="ABC TRANSPORTER ATP-BINDING PROTEIN"/>
    <property type="match status" value="1"/>
</dbReference>
<evidence type="ECO:0000259" key="9">
    <source>
        <dbReference type="PROSITE" id="PS50893"/>
    </source>
</evidence>
<keyword evidence="7" id="KW-1278">Translocase</keyword>
<comment type="caution">
    <text evidence="10">The sequence shown here is derived from an EMBL/GenBank/DDBJ whole genome shotgun (WGS) entry which is preliminary data.</text>
</comment>
<evidence type="ECO:0000313" key="11">
    <source>
        <dbReference type="Proteomes" id="UP000230922"/>
    </source>
</evidence>
<proteinExistence type="inferred from homology"/>
<keyword evidence="3" id="KW-0813">Transport</keyword>
<dbReference type="Gene3D" id="3.40.50.300">
    <property type="entry name" value="P-loop containing nucleotide triphosphate hydrolases"/>
    <property type="match status" value="1"/>
</dbReference>
<dbReference type="InterPro" id="IPR017871">
    <property type="entry name" value="ABC_transporter-like_CS"/>
</dbReference>
<dbReference type="GO" id="GO:0016887">
    <property type="term" value="F:ATP hydrolysis activity"/>
    <property type="evidence" value="ECO:0007669"/>
    <property type="project" value="InterPro"/>
</dbReference>
<evidence type="ECO:0000256" key="4">
    <source>
        <dbReference type="ARBA" id="ARBA00022475"/>
    </source>
</evidence>
<evidence type="ECO:0000256" key="8">
    <source>
        <dbReference type="ARBA" id="ARBA00023136"/>
    </source>
</evidence>
<sequence>MSKQVIQVQNLKKSYPLPKGKGKFEAVKGISFEVMNGEIFGILGPNGAGKTTTLEIMESLKQQSSGKVEVLGFDNLSKGEEIKKRIGVQLQSSEYFPLLSLGELLDLFASLYGRKADRKKLLSLVGLEEKEHGQVKNLSGGQKQRFTIATSLVNDPDIIFLDEPTTGLDPSARRKMWALIKQINESGITVVITTHYMEEAEYLCNRVAILDEGKILKIDEPKKLIENLSDTTQVSFLINEAIDKKIFSGMPSIEKIYDKPPKIILEINSLDHINKIMEALRQNKVAFSGFTVKTASLEDVYLDLTGHEFEQTNGNPHA</sequence>
<dbReference type="GO" id="GO:0005886">
    <property type="term" value="C:plasma membrane"/>
    <property type="evidence" value="ECO:0007669"/>
    <property type="project" value="UniProtKB-SubCell"/>
</dbReference>
<evidence type="ECO:0000313" key="10">
    <source>
        <dbReference type="EMBL" id="PIR96251.1"/>
    </source>
</evidence>
<comment type="subcellular location">
    <subcellularLocation>
        <location evidence="1">Cell membrane</location>
    </subcellularLocation>
</comment>
<evidence type="ECO:0000256" key="5">
    <source>
        <dbReference type="ARBA" id="ARBA00022741"/>
    </source>
</evidence>
<dbReference type="AlphaFoldDB" id="A0A2H0VB12"/>
<dbReference type="EMBL" id="PFAK01000037">
    <property type="protein sequence ID" value="PIR96251.1"/>
    <property type="molecule type" value="Genomic_DNA"/>
</dbReference>
<keyword evidence="8" id="KW-0472">Membrane</keyword>
<evidence type="ECO:0000256" key="3">
    <source>
        <dbReference type="ARBA" id="ARBA00022448"/>
    </source>
</evidence>